<dbReference type="Pfam" id="PF03473">
    <property type="entry name" value="MOSC"/>
    <property type="match status" value="1"/>
</dbReference>
<protein>
    <recommendedName>
        <fullName evidence="1">MOSC domain-containing protein</fullName>
    </recommendedName>
</protein>
<dbReference type="Pfam" id="PF03476">
    <property type="entry name" value="MOSC_N"/>
    <property type="match status" value="1"/>
</dbReference>
<dbReference type="OrthoDB" id="581532at2"/>
<organism evidence="2 3">
    <name type="scientific">Pigmentiphaga kullae</name>
    <dbReference type="NCBI Taxonomy" id="151784"/>
    <lineage>
        <taxon>Bacteria</taxon>
        <taxon>Pseudomonadati</taxon>
        <taxon>Pseudomonadota</taxon>
        <taxon>Betaproteobacteria</taxon>
        <taxon>Burkholderiales</taxon>
        <taxon>Alcaligenaceae</taxon>
        <taxon>Pigmentiphaga</taxon>
    </lineage>
</organism>
<dbReference type="InterPro" id="IPR005303">
    <property type="entry name" value="MOCOS_middle"/>
</dbReference>
<dbReference type="GO" id="GO:0003824">
    <property type="term" value="F:catalytic activity"/>
    <property type="evidence" value="ECO:0007669"/>
    <property type="project" value="InterPro"/>
</dbReference>
<sequence>MSISISGLYIYPIKSCGGIALERSAIGMAGLHNDRRWMVVDADGVFLTQRSHPAMARVRTELRDGYLIVTAPGQPRLDIPVDVIEDDDSVRTRVRVWRDEVDAVDEGDLAAQWFGALLGTPCRLVKVHPQSRRLASVDRIDHWLTGHPAVEGFSRQHIFAFADGYPILVANEGSLAELNEKLVARGETPVGMDRFRPNVVLSEFGAFDEDYTVLVAIGDIRMALVKPCVRCEIPNTDQFTGARAAEPMSTLTTFRSQPAGGVTFGMNAIVSAPLGAILKVGDRAEVLLDF</sequence>
<dbReference type="InterPro" id="IPR005302">
    <property type="entry name" value="MoCF_Sase_C"/>
</dbReference>
<dbReference type="InterPro" id="IPR011037">
    <property type="entry name" value="Pyrv_Knase-like_insert_dom_sf"/>
</dbReference>
<accession>A0A4Q7NK62</accession>
<keyword evidence="3" id="KW-1185">Reference proteome</keyword>
<name>A0A4Q7NK62_9BURK</name>
<dbReference type="SUPFAM" id="SSF50800">
    <property type="entry name" value="PK beta-barrel domain-like"/>
    <property type="match status" value="1"/>
</dbReference>
<comment type="caution">
    <text evidence="2">The sequence shown here is derived from an EMBL/GenBank/DDBJ whole genome shotgun (WGS) entry which is preliminary data.</text>
</comment>
<gene>
    <name evidence="2" type="ORF">EV675_1413</name>
</gene>
<dbReference type="AlphaFoldDB" id="A0A4Q7NK62"/>
<evidence type="ECO:0000259" key="1">
    <source>
        <dbReference type="PROSITE" id="PS51340"/>
    </source>
</evidence>
<dbReference type="RefSeq" id="WP_130356610.1">
    <property type="nucleotide sequence ID" value="NZ_SGXC01000001.1"/>
</dbReference>
<dbReference type="EMBL" id="SGXC01000001">
    <property type="protein sequence ID" value="RZS85389.1"/>
    <property type="molecule type" value="Genomic_DNA"/>
</dbReference>
<dbReference type="GO" id="GO:0030170">
    <property type="term" value="F:pyridoxal phosphate binding"/>
    <property type="evidence" value="ECO:0007669"/>
    <property type="project" value="InterPro"/>
</dbReference>
<dbReference type="GO" id="GO:0030151">
    <property type="term" value="F:molybdenum ion binding"/>
    <property type="evidence" value="ECO:0007669"/>
    <property type="project" value="InterPro"/>
</dbReference>
<dbReference type="PROSITE" id="PS51340">
    <property type="entry name" value="MOSC"/>
    <property type="match status" value="1"/>
</dbReference>
<proteinExistence type="predicted"/>
<dbReference type="PANTHER" id="PTHR14237">
    <property type="entry name" value="MOLYBDOPTERIN COFACTOR SULFURASE MOSC"/>
    <property type="match status" value="1"/>
</dbReference>
<feature type="domain" description="MOSC" evidence="1">
    <location>
        <begin position="122"/>
        <end position="287"/>
    </location>
</feature>
<dbReference type="SUPFAM" id="SSF141673">
    <property type="entry name" value="MOSC N-terminal domain-like"/>
    <property type="match status" value="1"/>
</dbReference>
<dbReference type="PANTHER" id="PTHR14237:SF19">
    <property type="entry name" value="MITOCHONDRIAL AMIDOXIME REDUCING COMPONENT 1"/>
    <property type="match status" value="1"/>
</dbReference>
<dbReference type="Proteomes" id="UP000292445">
    <property type="component" value="Unassembled WGS sequence"/>
</dbReference>
<evidence type="ECO:0000313" key="2">
    <source>
        <dbReference type="EMBL" id="RZS85389.1"/>
    </source>
</evidence>
<evidence type="ECO:0000313" key="3">
    <source>
        <dbReference type="Proteomes" id="UP000292445"/>
    </source>
</evidence>
<reference evidence="2 3" key="1">
    <citation type="submission" date="2019-02" db="EMBL/GenBank/DDBJ databases">
        <title>Genomic Encyclopedia of Type Strains, Phase IV (KMG-IV): sequencing the most valuable type-strain genomes for metagenomic binning, comparative biology and taxonomic classification.</title>
        <authorList>
            <person name="Goeker M."/>
        </authorList>
    </citation>
    <scope>NUCLEOTIDE SEQUENCE [LARGE SCALE GENOMIC DNA]</scope>
    <source>
        <strain evidence="2 3">K24</strain>
    </source>
</reference>